<gene>
    <name evidence="1" type="ORF">LMG28688_06151</name>
</gene>
<dbReference type="InterPro" id="IPR023346">
    <property type="entry name" value="Lysozyme-like_dom_sf"/>
</dbReference>
<evidence type="ECO:0008006" key="3">
    <source>
        <dbReference type="Google" id="ProtNLM"/>
    </source>
</evidence>
<dbReference type="SUPFAM" id="SSF53955">
    <property type="entry name" value="Lysozyme-like"/>
    <property type="match status" value="1"/>
</dbReference>
<organism evidence="1 2">
    <name type="scientific">Paraburkholderia caffeinitolerans</name>
    <dbReference type="NCBI Taxonomy" id="1723730"/>
    <lineage>
        <taxon>Bacteria</taxon>
        <taxon>Pseudomonadati</taxon>
        <taxon>Pseudomonadota</taxon>
        <taxon>Betaproteobacteria</taxon>
        <taxon>Burkholderiales</taxon>
        <taxon>Burkholderiaceae</taxon>
        <taxon>Paraburkholderia</taxon>
    </lineage>
</organism>
<evidence type="ECO:0000313" key="1">
    <source>
        <dbReference type="EMBL" id="CAB3805313.1"/>
    </source>
</evidence>
<keyword evidence="2" id="KW-1185">Reference proteome</keyword>
<dbReference type="Proteomes" id="UP000494119">
    <property type="component" value="Unassembled WGS sequence"/>
</dbReference>
<dbReference type="EMBL" id="CADIKL010000046">
    <property type="protein sequence ID" value="CAB3805313.1"/>
    <property type="molecule type" value="Genomic_DNA"/>
</dbReference>
<name>A0A6J5GQD7_9BURK</name>
<sequence>MLISPPFLSPTQPQQNETMPIAVAGNTIVPDGDVCAANMLECAPGNGAYPVSFNLGWHGGAHLMAPMVGNQPAPVRAIADGKVVYLRKTDTAHKTTLQYCNVRTDDGCVVIRHDTEIGEGDDAKITYYSVYLHLQTVQPTLVVGKKIYRKDTLGTPGQIYGQYPQIHFEIVCNEANLKRIIGRTPGAVGAQGRKDAVYGDLWFFIPRGTKFFANEPHPHRDDDSAPAVGTLQPQAPIVAEGTSCDLVVCMHYEKDCTLTTYIQNHDGSWSAAGSAPVEREAEYNLYKRATELNGRYISASLGNITEGMAVPSPSAIFEMIRFGRCIHDQLDNDARFNHWRKVKTPDGDGWINLSASNVRTYSDADFPEWAGWNFINDDPTPDSLCDSPTVKRWLDVNHSGHVTHTDAIEALSHEAVRHRMAHAICKFPSEWAKNGLEARYNWLKSPHEALTNPLSETAFNNLMDHARDLAFWEDILDPDLPPANECWHFPPTMLVRQFRQSRWLSADELEQVYPNTYVQKSGGQLYQAANTVSSEIRKKYRIALNRLMEKHSITRNVMRLSHFLGQGAEESRTLAWMDEHRSEASCNSLYANRNGNDLPGDGYKFRGRGMKQLTGKFNYAEYWVYRGWLRRRDFTPSWWTLPHPTRPNIATPDVLLSVSFNTVDAGTWYWEATPIHGLPHLRSTMNRHADLGISTSHIQIVTTQINGGQNGLENRTYHTQRLYKLFGDQ</sequence>
<dbReference type="CDD" id="cd12797">
    <property type="entry name" value="M23_peptidase"/>
    <property type="match status" value="1"/>
</dbReference>
<dbReference type="SUPFAM" id="SSF51261">
    <property type="entry name" value="Duplicated hybrid motif"/>
    <property type="match status" value="1"/>
</dbReference>
<accession>A0A6J5GQD7</accession>
<dbReference type="Gene3D" id="1.10.530.10">
    <property type="match status" value="1"/>
</dbReference>
<dbReference type="AlphaFoldDB" id="A0A6J5GQD7"/>
<proteinExistence type="predicted"/>
<protein>
    <recommendedName>
        <fullName evidence="3">Peptidase M23 domain-containing protein</fullName>
    </recommendedName>
</protein>
<reference evidence="1 2" key="1">
    <citation type="submission" date="2020-04" db="EMBL/GenBank/DDBJ databases">
        <authorList>
            <person name="De Canck E."/>
        </authorList>
    </citation>
    <scope>NUCLEOTIDE SEQUENCE [LARGE SCALE GENOMIC DNA]</scope>
    <source>
        <strain evidence="1 2">LMG 28688</strain>
    </source>
</reference>
<dbReference type="Gene3D" id="2.70.70.10">
    <property type="entry name" value="Glucose Permease (Domain IIA)"/>
    <property type="match status" value="1"/>
</dbReference>
<dbReference type="InterPro" id="IPR011055">
    <property type="entry name" value="Dup_hybrid_motif"/>
</dbReference>
<evidence type="ECO:0000313" key="2">
    <source>
        <dbReference type="Proteomes" id="UP000494119"/>
    </source>
</evidence>